<evidence type="ECO:0000313" key="3">
    <source>
        <dbReference type="EMBL" id="MCT7660335.1"/>
    </source>
</evidence>
<dbReference type="RefSeq" id="WP_260994385.1">
    <property type="nucleotide sequence ID" value="NZ_JAODWD010000004.1"/>
</dbReference>
<accession>A0ABT2MDJ3</accession>
<protein>
    <submittedName>
        <fullName evidence="3">Esterase-like activity of phytase family protein</fullName>
    </submittedName>
</protein>
<keyword evidence="4" id="KW-1185">Reference proteome</keyword>
<feature type="signal peptide" evidence="1">
    <location>
        <begin position="1"/>
        <end position="19"/>
    </location>
</feature>
<gene>
    <name evidence="3" type="ORF">N4S67_18135</name>
</gene>
<dbReference type="PANTHER" id="PTHR37957">
    <property type="entry name" value="BLR7070 PROTEIN"/>
    <property type="match status" value="1"/>
</dbReference>
<evidence type="ECO:0000259" key="2">
    <source>
        <dbReference type="Pfam" id="PF13449"/>
    </source>
</evidence>
<feature type="chain" id="PRO_5046074703" evidence="1">
    <location>
        <begin position="20"/>
        <end position="359"/>
    </location>
</feature>
<dbReference type="Pfam" id="PF13449">
    <property type="entry name" value="Phytase-like"/>
    <property type="match status" value="1"/>
</dbReference>
<dbReference type="EMBL" id="JAODWD010000004">
    <property type="protein sequence ID" value="MCT7660335.1"/>
    <property type="molecule type" value="Genomic_DNA"/>
</dbReference>
<dbReference type="Proteomes" id="UP001206639">
    <property type="component" value="Unassembled WGS sequence"/>
</dbReference>
<dbReference type="InterPro" id="IPR027372">
    <property type="entry name" value="Phytase-like_dom"/>
</dbReference>
<proteinExistence type="predicted"/>
<reference evidence="4" key="1">
    <citation type="submission" date="2023-07" db="EMBL/GenBank/DDBJ databases">
        <authorList>
            <person name="Deng Y."/>
            <person name="Zhang Y.-Q."/>
        </authorList>
    </citation>
    <scope>NUCLEOTIDE SEQUENCE [LARGE SCALE GENOMIC DNA]</scope>
    <source>
        <strain evidence="4">CPCC 205710</strain>
    </source>
</reference>
<keyword evidence="1" id="KW-0732">Signal</keyword>
<dbReference type="PROSITE" id="PS51257">
    <property type="entry name" value="PROKAR_LIPOPROTEIN"/>
    <property type="match status" value="1"/>
</dbReference>
<evidence type="ECO:0000313" key="4">
    <source>
        <dbReference type="Proteomes" id="UP001206639"/>
    </source>
</evidence>
<feature type="domain" description="Phytase-like" evidence="2">
    <location>
        <begin position="44"/>
        <end position="346"/>
    </location>
</feature>
<comment type="caution">
    <text evidence="3">The sequence shown here is derived from an EMBL/GenBank/DDBJ whole genome shotgun (WGS) entry which is preliminary data.</text>
</comment>
<sequence>MLRGAVLACCLVLGACATAETPPPDGPTYLGQQRLTPGETFDGTAVGGLSGISYDPGSRLYYIVSDDRSAKNPARFYTARITLSDNGIDGVEFVSTHPWRNVDGRPFAPLDTATRPPVVPPDPEGIAFDGGRQRLYWSSEGEREGEALLDPWVRIATLDGAYVGEFALPPSLHVSAGQAGPRQNRALEGLALTPSGRYLWVAMEGPGSPDGPLPTEADGALTRVTQLDVETRSATAQYAYPVDRVSAGPDGDNGLTDLVALDDQTFLTVERGYGTHVAARLYRVSVGDAEDVLARPSLAGARPMTKTLLADLTATVEKLDNIEGITLGPQLPDGRQSLLLVSDDNFSPQQVTQFVAFAL</sequence>
<evidence type="ECO:0000256" key="1">
    <source>
        <dbReference type="SAM" id="SignalP"/>
    </source>
</evidence>
<organism evidence="3 4">
    <name type="scientific">Mycobacterium deserti</name>
    <dbReference type="NCBI Taxonomy" id="2978347"/>
    <lineage>
        <taxon>Bacteria</taxon>
        <taxon>Bacillati</taxon>
        <taxon>Actinomycetota</taxon>
        <taxon>Actinomycetes</taxon>
        <taxon>Mycobacteriales</taxon>
        <taxon>Mycobacteriaceae</taxon>
        <taxon>Mycobacterium</taxon>
    </lineage>
</organism>
<dbReference type="SUPFAM" id="SSF63829">
    <property type="entry name" value="Calcium-dependent phosphotriesterase"/>
    <property type="match status" value="1"/>
</dbReference>
<name>A0ABT2MDJ3_9MYCO</name>
<dbReference type="PANTHER" id="PTHR37957:SF1">
    <property type="entry name" value="PHYTASE-LIKE DOMAIN-CONTAINING PROTEIN"/>
    <property type="match status" value="1"/>
</dbReference>